<dbReference type="EMBL" id="SZNQ01000001">
    <property type="protein sequence ID" value="TKT01899.1"/>
    <property type="molecule type" value="Genomic_DNA"/>
</dbReference>
<evidence type="ECO:0000313" key="2">
    <source>
        <dbReference type="EMBL" id="TKT01899.1"/>
    </source>
</evidence>
<dbReference type="Pfam" id="PF06855">
    <property type="entry name" value="YozE_SAM_like"/>
    <property type="match status" value="1"/>
</dbReference>
<dbReference type="RefSeq" id="WP_137307900.1">
    <property type="nucleotide sequence ID" value="NZ_SZNQ01000001.1"/>
</dbReference>
<dbReference type="InterPro" id="IPR036806">
    <property type="entry name" value="YozE_SAM-like_sf"/>
</dbReference>
<dbReference type="AlphaFoldDB" id="A0A4U5WIW4"/>
<accession>A0A4U5WIW4</accession>
<comment type="caution">
    <text evidence="2">The sequence shown here is derived from an EMBL/GenBank/DDBJ whole genome shotgun (WGS) entry which is preliminary data.</text>
</comment>
<feature type="domain" description="YozE SAM-like" evidence="1">
    <location>
        <begin position="6"/>
        <end position="68"/>
    </location>
</feature>
<dbReference type="SUPFAM" id="SSF140652">
    <property type="entry name" value="YozE-like"/>
    <property type="match status" value="1"/>
</dbReference>
<gene>
    <name evidence="2" type="ORF">E4U91_18565</name>
</gene>
<protein>
    <recommendedName>
        <fullName evidence="1">YozE SAM-like domain-containing protein</fullName>
    </recommendedName>
</protein>
<dbReference type="Gene3D" id="1.10.150.260">
    <property type="entry name" value="YozE SAM-like"/>
    <property type="match status" value="1"/>
</dbReference>
<dbReference type="InterPro" id="IPR023089">
    <property type="entry name" value="YozE_SAM-like"/>
</dbReference>
<organism evidence="2 3">
    <name type="scientific">Streptomyces lasalocidi</name>
    <name type="common">Streptomyces lasaliensis</name>
    <dbReference type="NCBI Taxonomy" id="324833"/>
    <lineage>
        <taxon>Bacteria</taxon>
        <taxon>Bacillati</taxon>
        <taxon>Actinomycetota</taxon>
        <taxon>Actinomycetes</taxon>
        <taxon>Kitasatosporales</taxon>
        <taxon>Streptomycetaceae</taxon>
        <taxon>Streptomyces</taxon>
    </lineage>
</organism>
<reference evidence="2 3" key="1">
    <citation type="submission" date="2019-04" db="EMBL/GenBank/DDBJ databases">
        <title>Streptomyces lasaliensis sp. nov., an Actinomycete isolated from soil which produces the polyether antibiotic lasalocid.</title>
        <authorList>
            <person name="Erwin G."/>
            <person name="Haber C."/>
        </authorList>
    </citation>
    <scope>NUCLEOTIDE SEQUENCE [LARGE SCALE GENOMIC DNA]</scope>
    <source>
        <strain evidence="2 3">X-537</strain>
    </source>
</reference>
<evidence type="ECO:0000313" key="3">
    <source>
        <dbReference type="Proteomes" id="UP000305929"/>
    </source>
</evidence>
<dbReference type="OrthoDB" id="4243410at2"/>
<name>A0A4U5WIW4_STRLS</name>
<proteinExistence type="predicted"/>
<dbReference type="Proteomes" id="UP000305929">
    <property type="component" value="Unassembled WGS sequence"/>
</dbReference>
<sequence>MPKPKSFTAWLNTHADHRTAVGDLARDVSHDPDWPSDKGKQGQLEYLEEHGAIDAAVETLERAWSQYEAYLAARTDT</sequence>
<evidence type="ECO:0000259" key="1">
    <source>
        <dbReference type="Pfam" id="PF06855"/>
    </source>
</evidence>
<keyword evidence="3" id="KW-1185">Reference proteome</keyword>